<dbReference type="InterPro" id="IPR005502">
    <property type="entry name" value="Ribosyl_crysJ1"/>
</dbReference>
<dbReference type="InterPro" id="IPR036705">
    <property type="entry name" value="Ribosyl_crysJ1_sf"/>
</dbReference>
<reference evidence="4 5" key="2">
    <citation type="journal article" date="2014" name="Genome Announc.">
        <title>Complete Genome Sequence of Methanoregula formicica SMSPT, a Mesophilic Hydrogenotrophic Methanogen Isolated from a Methanogenic Upflow Anaerobic Sludge Blanket Reactor.</title>
        <authorList>
            <person name="Yamamoto K."/>
            <person name="Tamaki H."/>
            <person name="Cadillo-Quiroz H."/>
            <person name="Imachi H."/>
            <person name="Kyrpides N."/>
            <person name="Woyke T."/>
            <person name="Goodwin L."/>
            <person name="Zinder S.H."/>
            <person name="Kamagata Y."/>
            <person name="Liu W.T."/>
        </authorList>
    </citation>
    <scope>NUCLEOTIDE SEQUENCE [LARGE SCALE GENOMIC DNA]</scope>
    <source>
        <strain evidence="5">DSM 22288 / NBRC 105244 / SMSP</strain>
    </source>
</reference>
<reference evidence="5" key="1">
    <citation type="submission" date="2011-12" db="EMBL/GenBank/DDBJ databases">
        <title>Complete sequence of Methanoregula formicicum SMSP.</title>
        <authorList>
            <person name="Lucas S."/>
            <person name="Han J."/>
            <person name="Lapidus A."/>
            <person name="Cheng J.-F."/>
            <person name="Goodwin L."/>
            <person name="Pitluck S."/>
            <person name="Peters L."/>
            <person name="Ovchinnikova G."/>
            <person name="Teshima H."/>
            <person name="Detter J.C."/>
            <person name="Han C."/>
            <person name="Tapia R."/>
            <person name="Land M."/>
            <person name="Hauser L."/>
            <person name="Kyrpides N."/>
            <person name="Ivanova N."/>
            <person name="Pagani I."/>
            <person name="Imachi H."/>
            <person name="Tamaki H."/>
            <person name="Sekiguchi Y."/>
            <person name="Kamagata Y."/>
            <person name="Cadillo-Quiroz H."/>
            <person name="Zinder S."/>
            <person name="Liu W.-T."/>
            <person name="Woyke T."/>
        </authorList>
    </citation>
    <scope>NUCLEOTIDE SEQUENCE [LARGE SCALE GENOMIC DNA]</scope>
    <source>
        <strain evidence="5">DSM 22288 / NBRC 105244 / SMSP</strain>
    </source>
</reference>
<dbReference type="OrthoDB" id="114878at2157"/>
<keyword evidence="3" id="KW-0460">Magnesium</keyword>
<sequence length="302" mass="32915" precursor="true">MLKKFKGCVLGAAIGDALGMPNESASPNLNKMKYGYRRPYKGHPNEGLNAGQYTDDTQLMILVGTLLADRKYTEDRYAHALRELYIRGALRFPDGSLSAACERMAKENAPQKGVKSTTSGCLAAGVPFVLGFPDMNEACERAVRACNITHSHPAAHAAISTFVTLLYHALNESPNPVERAVQKALAEDEILGGKIRNALNLEREGMETETALLKIGNDVSVYQTLPIAFFLISRYTHPPDLLTVSANTGGNTDTIALICGAYLGAAKGMDILPEDLVRGLEDRDRIELLGQRLYNLYTQKKA</sequence>
<accession>L0HBK4</accession>
<dbReference type="Proteomes" id="UP000010824">
    <property type="component" value="Chromosome"/>
</dbReference>
<dbReference type="Pfam" id="PF03747">
    <property type="entry name" value="ADP_ribosyl_GH"/>
    <property type="match status" value="1"/>
</dbReference>
<proteinExistence type="inferred from homology"/>
<dbReference type="GeneID" id="14308758"/>
<feature type="binding site" evidence="3">
    <location>
        <position position="56"/>
    </location>
    <ligand>
        <name>Mg(2+)</name>
        <dbReference type="ChEBI" id="CHEBI:18420"/>
        <label>1</label>
    </ligand>
</feature>
<organism evidence="4 5">
    <name type="scientific">Methanoregula formicica (strain DSM 22288 / NBRC 105244 / SMSP)</name>
    <dbReference type="NCBI Taxonomy" id="593750"/>
    <lineage>
        <taxon>Archaea</taxon>
        <taxon>Methanobacteriati</taxon>
        <taxon>Methanobacteriota</taxon>
        <taxon>Stenosarchaea group</taxon>
        <taxon>Methanomicrobia</taxon>
        <taxon>Methanomicrobiales</taxon>
        <taxon>Methanoregulaceae</taxon>
        <taxon>Methanoregula</taxon>
    </lineage>
</organism>
<evidence type="ECO:0000256" key="1">
    <source>
        <dbReference type="ARBA" id="ARBA00010702"/>
    </source>
</evidence>
<dbReference type="GO" id="GO:0046872">
    <property type="term" value="F:metal ion binding"/>
    <property type="evidence" value="ECO:0007669"/>
    <property type="project" value="UniProtKB-KW"/>
</dbReference>
<gene>
    <name evidence="4" type="ordered locus">Metfor_0085</name>
</gene>
<dbReference type="EMBL" id="CP003167">
    <property type="protein sequence ID" value="AGB01171.1"/>
    <property type="molecule type" value="Genomic_DNA"/>
</dbReference>
<feature type="binding site" evidence="3">
    <location>
        <position position="253"/>
    </location>
    <ligand>
        <name>Mg(2+)</name>
        <dbReference type="ChEBI" id="CHEBI:18420"/>
        <label>1</label>
    </ligand>
</feature>
<dbReference type="InParanoid" id="L0HBK4"/>
<evidence type="ECO:0000256" key="2">
    <source>
        <dbReference type="ARBA" id="ARBA00022801"/>
    </source>
</evidence>
<comment type="similarity">
    <text evidence="1">Belongs to the ADP-ribosylglycohydrolase family.</text>
</comment>
<keyword evidence="2 4" id="KW-0378">Hydrolase</keyword>
<dbReference type="KEGG" id="mfo:Metfor_0085"/>
<evidence type="ECO:0000313" key="4">
    <source>
        <dbReference type="EMBL" id="AGB01171.1"/>
    </source>
</evidence>
<feature type="binding site" evidence="3">
    <location>
        <position position="254"/>
    </location>
    <ligand>
        <name>Mg(2+)</name>
        <dbReference type="ChEBI" id="CHEBI:18420"/>
        <label>1</label>
    </ligand>
</feature>
<keyword evidence="5" id="KW-1185">Reference proteome</keyword>
<dbReference type="eggNOG" id="arCOG04448">
    <property type="taxonomic scope" value="Archaea"/>
</dbReference>
<name>L0HBK4_METFS</name>
<dbReference type="GO" id="GO:0016787">
    <property type="term" value="F:hydrolase activity"/>
    <property type="evidence" value="ECO:0007669"/>
    <property type="project" value="UniProtKB-KW"/>
</dbReference>
<feature type="binding site" evidence="3">
    <location>
        <position position="54"/>
    </location>
    <ligand>
        <name>Mg(2+)</name>
        <dbReference type="ChEBI" id="CHEBI:18420"/>
        <label>1</label>
    </ligand>
</feature>
<feature type="binding site" evidence="3">
    <location>
        <position position="55"/>
    </location>
    <ligand>
        <name>Mg(2+)</name>
        <dbReference type="ChEBI" id="CHEBI:18420"/>
        <label>1</label>
    </ligand>
</feature>
<dbReference type="HOGENOM" id="CLU_024566_7_0_2"/>
<dbReference type="PANTHER" id="PTHR16222:SF24">
    <property type="entry name" value="ADP-RIBOSYLHYDROLASE ARH3"/>
    <property type="match status" value="1"/>
</dbReference>
<dbReference type="RefSeq" id="WP_015284135.1">
    <property type="nucleotide sequence ID" value="NC_019943.1"/>
</dbReference>
<dbReference type="InterPro" id="IPR050792">
    <property type="entry name" value="ADP-ribosylglycohydrolase"/>
</dbReference>
<dbReference type="FunCoup" id="L0HBK4">
    <property type="interactions" value="86"/>
</dbReference>
<dbReference type="Gene3D" id="1.10.4080.10">
    <property type="entry name" value="ADP-ribosylation/Crystallin J1"/>
    <property type="match status" value="1"/>
</dbReference>
<comment type="cofactor">
    <cofactor evidence="3">
        <name>Mg(2+)</name>
        <dbReference type="ChEBI" id="CHEBI:18420"/>
    </cofactor>
    <text evidence="3">Binds 2 magnesium ions per subunit.</text>
</comment>
<evidence type="ECO:0000313" key="5">
    <source>
        <dbReference type="Proteomes" id="UP000010824"/>
    </source>
</evidence>
<dbReference type="PANTHER" id="PTHR16222">
    <property type="entry name" value="ADP-RIBOSYLGLYCOHYDROLASE"/>
    <property type="match status" value="1"/>
</dbReference>
<dbReference type="STRING" id="593750.Metfor_0085"/>
<dbReference type="SUPFAM" id="SSF101478">
    <property type="entry name" value="ADP-ribosylglycohydrolase"/>
    <property type="match status" value="1"/>
</dbReference>
<keyword evidence="3" id="KW-0479">Metal-binding</keyword>
<dbReference type="AlphaFoldDB" id="L0HBK4"/>
<evidence type="ECO:0000256" key="3">
    <source>
        <dbReference type="PIRSR" id="PIRSR605502-1"/>
    </source>
</evidence>
<protein>
    <submittedName>
        <fullName evidence="4">ADP-ribosylglycohydrolase</fullName>
    </submittedName>
</protein>